<dbReference type="Proteomes" id="UP001139031">
    <property type="component" value="Unassembled WGS sequence"/>
</dbReference>
<gene>
    <name evidence="3" type="ORF">K7C98_19015</name>
</gene>
<dbReference type="EMBL" id="JAIRAU010000027">
    <property type="protein sequence ID" value="MBZ5711338.1"/>
    <property type="molecule type" value="Genomic_DNA"/>
</dbReference>
<dbReference type="CDD" id="cd03794">
    <property type="entry name" value="GT4_WbuB-like"/>
    <property type="match status" value="1"/>
</dbReference>
<name>A0ABS7TSX2_9BACT</name>
<dbReference type="Pfam" id="PF13579">
    <property type="entry name" value="Glyco_trans_4_4"/>
    <property type="match status" value="1"/>
</dbReference>
<evidence type="ECO:0000313" key="4">
    <source>
        <dbReference type="Proteomes" id="UP001139031"/>
    </source>
</evidence>
<sequence>MRLAYLSHYFPPESNAPAARVHELSRALARAGHEVHVVTGQPNHPHGKIYPGYRAGEYRRERVDGIDVHRVPTLPVASRGLLERGLGYMSLPTAQVALGAARLPAVDLVLATSPQILTGVAGLALARLRRVPFVLEVRDLWPEGIVAVGALPGGHPIVRALELVERTLYRGAAGIVSVTDGFVDHFVARGVARERVAVVKNGIDAALFDPDVIPAPLREQLAIPRDELLLLYIGTIGLPQDVGLLARAAALAGAGARFHVVVVGHGVGHQALVDEVAALGVGARVHVLPPVPRRDVPGLIAAADVSAVVLRDEPSFARYLPSKIFEAMAMRQPILLGVRGEAQRLVEGSGAGLAFTPGDPADAVAKLRRFIELGPEGRRRMGEAARAHVLAHHDRDRQADDLARFLAGLARSRA</sequence>
<dbReference type="InterPro" id="IPR050194">
    <property type="entry name" value="Glycosyltransferase_grp1"/>
</dbReference>
<dbReference type="RefSeq" id="WP_224193103.1">
    <property type="nucleotide sequence ID" value="NZ_JAIRAU010000027.1"/>
</dbReference>
<dbReference type="Gene3D" id="3.40.50.2000">
    <property type="entry name" value="Glycogen Phosphorylase B"/>
    <property type="match status" value="2"/>
</dbReference>
<keyword evidence="4" id="KW-1185">Reference proteome</keyword>
<accession>A0ABS7TSX2</accession>
<proteinExistence type="predicted"/>
<dbReference type="PANTHER" id="PTHR45947">
    <property type="entry name" value="SULFOQUINOVOSYL TRANSFERASE SQD2"/>
    <property type="match status" value="1"/>
</dbReference>
<feature type="domain" description="Glycosyl transferase family 1" evidence="1">
    <location>
        <begin position="218"/>
        <end position="387"/>
    </location>
</feature>
<comment type="caution">
    <text evidence="3">The sequence shown here is derived from an EMBL/GenBank/DDBJ whole genome shotgun (WGS) entry which is preliminary data.</text>
</comment>
<organism evidence="3 4">
    <name type="scientific">Nannocystis pusilla</name>
    <dbReference type="NCBI Taxonomy" id="889268"/>
    <lineage>
        <taxon>Bacteria</taxon>
        <taxon>Pseudomonadati</taxon>
        <taxon>Myxococcota</taxon>
        <taxon>Polyangia</taxon>
        <taxon>Nannocystales</taxon>
        <taxon>Nannocystaceae</taxon>
        <taxon>Nannocystis</taxon>
    </lineage>
</organism>
<feature type="domain" description="Glycosyltransferase subfamily 4-like N-terminal" evidence="2">
    <location>
        <begin position="17"/>
        <end position="202"/>
    </location>
</feature>
<dbReference type="SUPFAM" id="SSF53756">
    <property type="entry name" value="UDP-Glycosyltransferase/glycogen phosphorylase"/>
    <property type="match status" value="1"/>
</dbReference>
<evidence type="ECO:0000259" key="1">
    <source>
        <dbReference type="Pfam" id="PF00534"/>
    </source>
</evidence>
<dbReference type="PANTHER" id="PTHR45947:SF3">
    <property type="entry name" value="SULFOQUINOVOSYL TRANSFERASE SQD2"/>
    <property type="match status" value="1"/>
</dbReference>
<dbReference type="Pfam" id="PF00534">
    <property type="entry name" value="Glycos_transf_1"/>
    <property type="match status" value="1"/>
</dbReference>
<reference evidence="3" key="1">
    <citation type="submission" date="2021-08" db="EMBL/GenBank/DDBJ databases">
        <authorList>
            <person name="Stevens D.C."/>
        </authorList>
    </citation>
    <scope>NUCLEOTIDE SEQUENCE</scope>
    <source>
        <strain evidence="3">DSM 53165</strain>
    </source>
</reference>
<evidence type="ECO:0000313" key="3">
    <source>
        <dbReference type="EMBL" id="MBZ5711338.1"/>
    </source>
</evidence>
<dbReference type="InterPro" id="IPR028098">
    <property type="entry name" value="Glyco_trans_4-like_N"/>
</dbReference>
<protein>
    <submittedName>
        <fullName evidence="3">Glycosyltransferase family 4 protein</fullName>
    </submittedName>
</protein>
<dbReference type="InterPro" id="IPR001296">
    <property type="entry name" value="Glyco_trans_1"/>
</dbReference>
<evidence type="ECO:0000259" key="2">
    <source>
        <dbReference type="Pfam" id="PF13579"/>
    </source>
</evidence>